<dbReference type="InterPro" id="IPR036390">
    <property type="entry name" value="WH_DNA-bd_sf"/>
</dbReference>
<comment type="caution">
    <text evidence="7">The sequence shown here is derived from an EMBL/GenBank/DDBJ whole genome shotgun (WGS) entry which is preliminary data.</text>
</comment>
<evidence type="ECO:0000256" key="5">
    <source>
        <dbReference type="ARBA" id="ARBA00023125"/>
    </source>
</evidence>
<evidence type="ECO:0000256" key="1">
    <source>
        <dbReference type="ARBA" id="ARBA00007957"/>
    </source>
</evidence>
<protein>
    <submittedName>
        <fullName evidence="7">Transcriptional repressor</fullName>
    </submittedName>
</protein>
<sequence>MNQKVSEIFKSNKIKNTIQRQRVYEYLITCKEPITADNLYIELSKDKSFNDVINMSTIYRILELFVKHNLVLKNSFGNDHRATFEINLREHKHHLICVECNKITAIKGCPLKTYEKDLGDLTHFKILEHRLEIFGVCPSCQSGKGEHH</sequence>
<dbReference type="SUPFAM" id="SSF46785">
    <property type="entry name" value="Winged helix' DNA-binding domain"/>
    <property type="match status" value="1"/>
</dbReference>
<dbReference type="EMBL" id="JARYZI010000006">
    <property type="protein sequence ID" value="MDH8678514.1"/>
    <property type="molecule type" value="Genomic_DNA"/>
</dbReference>
<evidence type="ECO:0000256" key="4">
    <source>
        <dbReference type="ARBA" id="ARBA00023015"/>
    </source>
</evidence>
<evidence type="ECO:0000313" key="7">
    <source>
        <dbReference type="EMBL" id="MDH8678514.1"/>
    </source>
</evidence>
<keyword evidence="4" id="KW-0805">Transcription regulation</keyword>
<dbReference type="RefSeq" id="WP_281094364.1">
    <property type="nucleotide sequence ID" value="NZ_JARYZI010000006.1"/>
</dbReference>
<evidence type="ECO:0000256" key="2">
    <source>
        <dbReference type="ARBA" id="ARBA00022491"/>
    </source>
</evidence>
<name>A0ABT6NDK1_9FIRM</name>
<dbReference type="Proteomes" id="UP001158045">
    <property type="component" value="Unassembled WGS sequence"/>
</dbReference>
<keyword evidence="8" id="KW-1185">Reference proteome</keyword>
<keyword evidence="3" id="KW-0862">Zinc</keyword>
<dbReference type="InterPro" id="IPR002481">
    <property type="entry name" value="FUR"/>
</dbReference>
<accession>A0ABT6NDK1</accession>
<organism evidence="7 8">
    <name type="scientific">Fusibacter bizertensis</name>
    <dbReference type="NCBI Taxonomy" id="1488331"/>
    <lineage>
        <taxon>Bacteria</taxon>
        <taxon>Bacillati</taxon>
        <taxon>Bacillota</taxon>
        <taxon>Clostridia</taxon>
        <taxon>Eubacteriales</taxon>
        <taxon>Eubacteriales Family XII. Incertae Sedis</taxon>
        <taxon>Fusibacter</taxon>
    </lineage>
</organism>
<dbReference type="PANTHER" id="PTHR33202:SF7">
    <property type="entry name" value="FERRIC UPTAKE REGULATION PROTEIN"/>
    <property type="match status" value="1"/>
</dbReference>
<comment type="similarity">
    <text evidence="1">Belongs to the Fur family.</text>
</comment>
<dbReference type="Gene3D" id="1.10.10.10">
    <property type="entry name" value="Winged helix-like DNA-binding domain superfamily/Winged helix DNA-binding domain"/>
    <property type="match status" value="1"/>
</dbReference>
<evidence type="ECO:0000313" key="8">
    <source>
        <dbReference type="Proteomes" id="UP001158045"/>
    </source>
</evidence>
<gene>
    <name evidence="7" type="ORF">QE109_10175</name>
</gene>
<dbReference type="Pfam" id="PF01475">
    <property type="entry name" value="FUR"/>
    <property type="match status" value="1"/>
</dbReference>
<dbReference type="InterPro" id="IPR036388">
    <property type="entry name" value="WH-like_DNA-bd_sf"/>
</dbReference>
<evidence type="ECO:0000256" key="6">
    <source>
        <dbReference type="ARBA" id="ARBA00023163"/>
    </source>
</evidence>
<dbReference type="Gene3D" id="3.30.1490.190">
    <property type="match status" value="1"/>
</dbReference>
<keyword evidence="5" id="KW-0238">DNA-binding</keyword>
<keyword evidence="2" id="KW-0678">Repressor</keyword>
<dbReference type="PANTHER" id="PTHR33202">
    <property type="entry name" value="ZINC UPTAKE REGULATION PROTEIN"/>
    <property type="match status" value="1"/>
</dbReference>
<evidence type="ECO:0000256" key="3">
    <source>
        <dbReference type="ARBA" id="ARBA00022833"/>
    </source>
</evidence>
<reference evidence="7 8" key="1">
    <citation type="submission" date="2023-04" db="EMBL/GenBank/DDBJ databases">
        <title>Fusibacter bizertensis strain WBS, isolated from littoral bottom sediments of the Arctic seas - biochemical and genomic analysis.</title>
        <authorList>
            <person name="Brioukhanov A.L."/>
        </authorList>
    </citation>
    <scope>NUCLEOTIDE SEQUENCE [LARGE SCALE GENOMIC DNA]</scope>
    <source>
        <strain evidence="7 8">WBS</strain>
    </source>
</reference>
<proteinExistence type="inferred from homology"/>
<dbReference type="CDD" id="cd07153">
    <property type="entry name" value="Fur_like"/>
    <property type="match status" value="1"/>
</dbReference>
<dbReference type="InterPro" id="IPR043135">
    <property type="entry name" value="Fur_C"/>
</dbReference>
<keyword evidence="6" id="KW-0804">Transcription</keyword>